<dbReference type="AlphaFoldDB" id="A0A0E2E6S6"/>
<dbReference type="EMBL" id="AGDV01000005">
    <property type="protein sequence ID" value="EMB35304.1"/>
    <property type="molecule type" value="Genomic_DNA"/>
</dbReference>
<gene>
    <name evidence="1" type="ORF">HMPREF9726_00579</name>
</gene>
<organism evidence="1">
    <name type="scientific">Treponema denticola H-22</name>
    <dbReference type="NCBI Taxonomy" id="999432"/>
    <lineage>
        <taxon>Bacteria</taxon>
        <taxon>Pseudomonadati</taxon>
        <taxon>Spirochaetota</taxon>
        <taxon>Spirochaetia</taxon>
        <taxon>Spirochaetales</taxon>
        <taxon>Treponemataceae</taxon>
        <taxon>Treponema</taxon>
    </lineage>
</organism>
<dbReference type="RefSeq" id="WP_002683306.1">
    <property type="nucleotide sequence ID" value="NZ_CM001795.1"/>
</dbReference>
<accession>A0A0E2E6S6</accession>
<sequence>MKKIFFLTVVYCSLLISCKNNSDGKKLSYDGKILTEQLTQREFDYSKAKEELNRERTDSRIPFTMNFYGCLGKPVLKAEGNNDVYVMLDSGSTRNWFYYSLLEKINVTEDDFIQKVVEYIKQNELELIKNHSSEKEVAQYLKNEWSNYNLNYLASVSFGDISLRYDPNVNETFDGVLGAEFLLNYDRVTIDFINQYIILNDEKLDGAALKMYQSPNDEFDIYFEYRGQPEFGMIDTGNYGFTPRHNFGDRNQQYDINDYSNYGYGYKDKVPITPRVMYSYNDIKIGEIIYNNMNGAYSTIKGSGFNKGAQSHMMKLNGLGNVFFYNHIIQFDFVDMQFIIK</sequence>
<protein>
    <recommendedName>
        <fullName evidence="2">Lipoprotein</fullName>
    </recommendedName>
</protein>
<dbReference type="PATRIC" id="fig|999432.5.peg.599"/>
<dbReference type="Gene3D" id="2.40.70.10">
    <property type="entry name" value="Acid Proteases"/>
    <property type="match status" value="1"/>
</dbReference>
<reference evidence="1" key="1">
    <citation type="submission" date="2012-01" db="EMBL/GenBank/DDBJ databases">
        <title>The Genome Sequence of Treponema denticola H-22.</title>
        <authorList>
            <consortium name="The Broad Institute Genome Sequencing Platform"/>
            <person name="Earl A."/>
            <person name="Ward D."/>
            <person name="Feldgarden M."/>
            <person name="Gevers D."/>
            <person name="Blanton J.M."/>
            <person name="Fenno C.J."/>
            <person name="Baranova O.V."/>
            <person name="Mathney J."/>
            <person name="Dewhirst F.E."/>
            <person name="Izard J."/>
            <person name="Young S.K."/>
            <person name="Zeng Q."/>
            <person name="Gargeya S."/>
            <person name="Fitzgerald M."/>
            <person name="Haas B."/>
            <person name="Abouelleil A."/>
            <person name="Alvarado L."/>
            <person name="Arachchi H.M."/>
            <person name="Berlin A."/>
            <person name="Chapman S.B."/>
            <person name="Gearin G."/>
            <person name="Goldberg J."/>
            <person name="Griggs A."/>
            <person name="Gujja S."/>
            <person name="Hansen M."/>
            <person name="Heiman D."/>
            <person name="Howarth C."/>
            <person name="Larimer J."/>
            <person name="Lui A."/>
            <person name="MacDonald P.J.P."/>
            <person name="McCowen C."/>
            <person name="Montmayeur A."/>
            <person name="Murphy C."/>
            <person name="Neiman D."/>
            <person name="Pearson M."/>
            <person name="Priest M."/>
            <person name="Roberts A."/>
            <person name="Saif S."/>
            <person name="Shea T."/>
            <person name="Sisk P."/>
            <person name="Stolte C."/>
            <person name="Sykes S."/>
            <person name="Wortman J."/>
            <person name="Nusbaum C."/>
            <person name="Birren B."/>
        </authorList>
    </citation>
    <scope>NUCLEOTIDE SEQUENCE [LARGE SCALE GENOMIC DNA]</scope>
    <source>
        <strain evidence="1">H-22</strain>
    </source>
</reference>
<dbReference type="Proteomes" id="UP000011705">
    <property type="component" value="Chromosome"/>
</dbReference>
<evidence type="ECO:0000313" key="1">
    <source>
        <dbReference type="EMBL" id="EMB35304.1"/>
    </source>
</evidence>
<proteinExistence type="predicted"/>
<name>A0A0E2E6S6_TREDN</name>
<dbReference type="HOGENOM" id="CLU_813629_0_0_12"/>
<dbReference type="PROSITE" id="PS51257">
    <property type="entry name" value="PROKAR_LIPOPROTEIN"/>
    <property type="match status" value="1"/>
</dbReference>
<dbReference type="InterPro" id="IPR021109">
    <property type="entry name" value="Peptidase_aspartic_dom_sf"/>
</dbReference>
<comment type="caution">
    <text evidence="1">The sequence shown here is derived from an EMBL/GenBank/DDBJ whole genome shotgun (WGS) entry which is preliminary data.</text>
</comment>
<evidence type="ECO:0008006" key="2">
    <source>
        <dbReference type="Google" id="ProtNLM"/>
    </source>
</evidence>